<keyword evidence="5" id="KW-0548">Nucleotidyltransferase</keyword>
<dbReference type="InterPro" id="IPR002092">
    <property type="entry name" value="DNA-dir_Rpol_phage-type"/>
</dbReference>
<feature type="domain" description="DNA-directed RNA polymerase N-terminal" evidence="8">
    <location>
        <begin position="27"/>
        <end position="282"/>
    </location>
</feature>
<dbReference type="SMART" id="SM01311">
    <property type="entry name" value="RPOL_N"/>
    <property type="match status" value="1"/>
</dbReference>
<dbReference type="Gene3D" id="1.10.150.20">
    <property type="entry name" value="5' to 3' exonuclease, C-terminal subdomain"/>
    <property type="match status" value="1"/>
</dbReference>
<dbReference type="AlphaFoldDB" id="A0A2S1WBS8"/>
<evidence type="ECO:0000256" key="4">
    <source>
        <dbReference type="ARBA" id="ARBA00022679"/>
    </source>
</evidence>
<dbReference type="Gene3D" id="1.10.1320.10">
    <property type="entry name" value="DNA-directed RNA polymerase, N-terminal domain"/>
    <property type="match status" value="1"/>
</dbReference>
<sequence length="644" mass="75303">MLKNHPRINEFLIKMRDRIDNTNDPVEAQRNLEENWVQNMSDYLSSDRNIIKTNTSNMSILSAVTKTVELINEKNVSSKRQDLIYKHFPKLAKNIDFNLMLMFTYLVTRNCVRQDKTYTTTISKIGSNILSHTFIQERNKYLKQGKDLLEYGDYQSFDTFLESLGINDDDILRIGDYFLSILMMEPHRIFDRDFNVKLGYLKGESATIKFNEGKLEEIRSDVLISPLSMPMICPPKDWGDNTYGGYLTNSYIQSPLIRSSPNLSHCTLNKEMLYRSINIMSKVEFEINDLLYDYLFEGRGDYLFTKEEEEKPYDKPYDMVLAEAFLLRNKPFYIPLRADFRGRIYTDSYYLNYQGSDLSVAMNQFSDGESLTQEGLRNLYIYIANVYGESGFSKLNYDKRVEWTIQNKSKILDMDPEFILGAEAKFKFTALCLLLRELEKDPSYKVKIPVFFDCTCSGIKYLAGLMRDESLGQEVNLTPQTEQDNVSDIYQKLAIPINNEIRRIGLENPKYTNLMEVDLPRNILKKPIMTKTYNVSIEGISEQLQEHFKKVVVIGVKYFTNVPTITKHQFCTINESDLRMISRIINDMLFQRYPLIEKFYENILKMSKVMNEFDLGIEWSTPTGVEVHQRYLKTVSKKKIKIKQ</sequence>
<gene>
    <name evidence="9" type="primary">orf644</name>
</gene>
<comment type="catalytic activity">
    <reaction evidence="7">
        <text>RNA(n) + a ribonucleoside 5'-triphosphate = RNA(n+1) + diphosphate</text>
        <dbReference type="Rhea" id="RHEA:21248"/>
        <dbReference type="Rhea" id="RHEA-COMP:14527"/>
        <dbReference type="Rhea" id="RHEA-COMP:17342"/>
        <dbReference type="ChEBI" id="CHEBI:33019"/>
        <dbReference type="ChEBI" id="CHEBI:61557"/>
        <dbReference type="ChEBI" id="CHEBI:140395"/>
        <dbReference type="EC" id="2.7.7.6"/>
    </reaction>
</comment>
<keyword evidence="4" id="KW-0808">Transferase</keyword>
<dbReference type="GO" id="GO:0003677">
    <property type="term" value="F:DNA binding"/>
    <property type="evidence" value="ECO:0007669"/>
    <property type="project" value="InterPro"/>
</dbReference>
<dbReference type="GO" id="GO:0034245">
    <property type="term" value="C:mitochondrial DNA-directed RNA polymerase complex"/>
    <property type="evidence" value="ECO:0007669"/>
    <property type="project" value="TreeGrafter"/>
</dbReference>
<evidence type="ECO:0000256" key="1">
    <source>
        <dbReference type="ARBA" id="ARBA00009493"/>
    </source>
</evidence>
<dbReference type="SUPFAM" id="SSF56672">
    <property type="entry name" value="DNA/RNA polymerases"/>
    <property type="match status" value="1"/>
</dbReference>
<dbReference type="RefSeq" id="YP_009493137.1">
    <property type="nucleotide sequence ID" value="NC_037937.1"/>
</dbReference>
<dbReference type="Pfam" id="PF00940">
    <property type="entry name" value="RNA_pol"/>
    <property type="match status" value="1"/>
</dbReference>
<dbReference type="EC" id="2.7.7.6" evidence="2"/>
<dbReference type="GO" id="GO:0003899">
    <property type="term" value="F:DNA-directed RNA polymerase activity"/>
    <property type="evidence" value="ECO:0007669"/>
    <property type="project" value="UniProtKB-EC"/>
</dbReference>
<evidence type="ECO:0000256" key="6">
    <source>
        <dbReference type="ARBA" id="ARBA00023163"/>
    </source>
</evidence>
<dbReference type="InterPro" id="IPR043502">
    <property type="entry name" value="DNA/RNA_pol_sf"/>
</dbReference>
<dbReference type="PANTHER" id="PTHR10102:SF0">
    <property type="entry name" value="DNA-DIRECTED RNA POLYMERASE, MITOCHONDRIAL"/>
    <property type="match status" value="1"/>
</dbReference>
<protein>
    <recommendedName>
        <fullName evidence="2">DNA-directed RNA polymerase</fullName>
        <ecNumber evidence="2">2.7.7.6</ecNumber>
    </recommendedName>
</protein>
<dbReference type="InterPro" id="IPR037159">
    <property type="entry name" value="RNA_POL_N_sf"/>
</dbReference>
<organism evidence="9">
    <name type="scientific">Ganoderma leucocontextum</name>
    <dbReference type="NCBI Taxonomy" id="1566825"/>
    <lineage>
        <taxon>Eukaryota</taxon>
        <taxon>Fungi</taxon>
        <taxon>Dikarya</taxon>
        <taxon>Basidiomycota</taxon>
        <taxon>Agaricomycotina</taxon>
        <taxon>Agaricomycetes</taxon>
        <taxon>Polyporales</taxon>
        <taxon>Polyporaceae</taxon>
        <taxon>Ganoderma</taxon>
    </lineage>
</organism>
<dbReference type="Gene3D" id="1.10.287.280">
    <property type="match status" value="1"/>
</dbReference>
<dbReference type="PROSITE" id="PS00489">
    <property type="entry name" value="RNA_POL_PHAGE_2"/>
    <property type="match status" value="1"/>
</dbReference>
<proteinExistence type="inferred from homology"/>
<evidence type="ECO:0000256" key="3">
    <source>
        <dbReference type="ARBA" id="ARBA00022478"/>
    </source>
</evidence>
<dbReference type="InterPro" id="IPR029262">
    <property type="entry name" value="RPOL_N"/>
</dbReference>
<geneLocation type="mitochondrion" evidence="9"/>
<comment type="similarity">
    <text evidence="1">Belongs to the phage and mitochondrial RNA polymerase family.</text>
</comment>
<evidence type="ECO:0000256" key="7">
    <source>
        <dbReference type="ARBA" id="ARBA00048552"/>
    </source>
</evidence>
<dbReference type="InterPro" id="IPR046950">
    <property type="entry name" value="DNA-dir_Rpol_C_phage-type"/>
</dbReference>
<evidence type="ECO:0000256" key="2">
    <source>
        <dbReference type="ARBA" id="ARBA00012418"/>
    </source>
</evidence>
<accession>A0A2S1WBS8</accession>
<evidence type="ECO:0000313" key="9">
    <source>
        <dbReference type="EMBL" id="AWJ63932.1"/>
    </source>
</evidence>
<dbReference type="GeneID" id="36953311"/>
<dbReference type="GO" id="GO:0006390">
    <property type="term" value="P:mitochondrial transcription"/>
    <property type="evidence" value="ECO:0007669"/>
    <property type="project" value="TreeGrafter"/>
</dbReference>
<keyword evidence="9" id="KW-0496">Mitochondrion</keyword>
<name>A0A2S1WBS8_9APHY</name>
<keyword evidence="6" id="KW-0804">Transcription</keyword>
<evidence type="ECO:0000259" key="8">
    <source>
        <dbReference type="SMART" id="SM01311"/>
    </source>
</evidence>
<evidence type="ECO:0000256" key="5">
    <source>
        <dbReference type="ARBA" id="ARBA00022695"/>
    </source>
</evidence>
<keyword evidence="3" id="KW-0240">DNA-directed RNA polymerase</keyword>
<dbReference type="EMBL" id="MH252534">
    <property type="protein sequence ID" value="AWJ63932.1"/>
    <property type="molecule type" value="Genomic_DNA"/>
</dbReference>
<reference evidence="9" key="1">
    <citation type="journal article" date="2019" name="Int. J. Biol. Macromol.">
        <title>The complete mitochondrial genomes of five important medicinal Ganoderma species: Features, evolution, and phylogeny.</title>
        <authorList>
            <person name="Li Q."/>
            <person name="Xiang D."/>
            <person name="Wan Y."/>
            <person name="Wu Q."/>
            <person name="Wu X."/>
            <person name="Ma C."/>
            <person name="Song Y."/>
            <person name="Zhao G."/>
            <person name="Huang W."/>
        </authorList>
    </citation>
    <scope>NUCLEOTIDE SEQUENCE</scope>
</reference>
<dbReference type="PANTHER" id="PTHR10102">
    <property type="entry name" value="DNA-DIRECTED RNA POLYMERASE, MITOCHONDRIAL"/>
    <property type="match status" value="1"/>
</dbReference>